<organism evidence="1 2">
    <name type="scientific">Floridaenema aerugineum BLCC-F46</name>
    <dbReference type="NCBI Taxonomy" id="3153654"/>
    <lineage>
        <taxon>Bacteria</taxon>
        <taxon>Bacillati</taxon>
        <taxon>Cyanobacteriota</taxon>
        <taxon>Cyanophyceae</taxon>
        <taxon>Oscillatoriophycideae</taxon>
        <taxon>Aerosakkonematales</taxon>
        <taxon>Aerosakkonemataceae</taxon>
        <taxon>Floridanema</taxon>
        <taxon>Floridanema aerugineum</taxon>
    </lineage>
</organism>
<dbReference type="InterPro" id="IPR014923">
    <property type="entry name" value="DUF1802"/>
</dbReference>
<protein>
    <submittedName>
        <fullName evidence="1">DUF1802 family protein</fullName>
    </submittedName>
</protein>
<evidence type="ECO:0000313" key="1">
    <source>
        <dbReference type="EMBL" id="MFB2879739.1"/>
    </source>
</evidence>
<keyword evidence="2" id="KW-1185">Reference proteome</keyword>
<reference evidence="1 2" key="1">
    <citation type="submission" date="2024-09" db="EMBL/GenBank/DDBJ databases">
        <title>Floridaenema gen nov. (Aerosakkonemataceae, Aerosakkonematales ord. nov., Cyanobacteria) from benthic tropical and subtropical fresh waters, with the description of four new species.</title>
        <authorList>
            <person name="Moretto J.A."/>
            <person name="Berthold D.E."/>
            <person name="Lefler F.W."/>
            <person name="Huang I.-S."/>
            <person name="Laughinghouse H. IV."/>
        </authorList>
    </citation>
    <scope>NUCLEOTIDE SEQUENCE [LARGE SCALE GENOMIC DNA]</scope>
    <source>
        <strain evidence="1 2">BLCC-F46</strain>
    </source>
</reference>
<evidence type="ECO:0000313" key="2">
    <source>
        <dbReference type="Proteomes" id="UP001576774"/>
    </source>
</evidence>
<dbReference type="EMBL" id="JBHFNQ010000178">
    <property type="protein sequence ID" value="MFB2879739.1"/>
    <property type="molecule type" value="Genomic_DNA"/>
</dbReference>
<name>A0ABV4XAB1_9CYAN</name>
<dbReference type="Proteomes" id="UP001576774">
    <property type="component" value="Unassembled WGS sequence"/>
</dbReference>
<sequence>MSSLSLDTALRLPAPEVEALFQGRSILAMPRSFLDVGKLFALYPTDVSGNLLPVEQQYCSGFLTIAKNTISQLHPEGVIIKAWARCELCQIIDKSESLELLSPLTIWTIEALQQIIAKRSYIFLAYLRVYLLLLPEPLVMSADSQGQFVALPKAISVTDISPILSDTVFSQRRHQLENRIPPLHPELEELQSQVAQIAITNPKAKNLNHHIQAFLGWVSNPPKKLSDTDLSWIKTINDLATATTGGNYERGTAFEQIVHKSLKFLGFELDPNAKGGAGGMDLYCTKPYPLVGECKAGQGLGAMAVQELIRLGGTHLGTDHFLGAVKLVIGPGEPSKPLLKAAHEWKVSIINPMTLQELVELQATYPGSVNLIELKAYLEAGQIDSKIDEYVQTVKKNIKMRSHIVQLVKKHLETTNFENAGIEGLHGAYVHSNPPQSLQDREMHEILIELSSPLAGYLGRKKGSDWRTDRFYYLRDLIVKD</sequence>
<comment type="caution">
    <text evidence="1">The sequence shown here is derived from an EMBL/GenBank/DDBJ whole genome shotgun (WGS) entry which is preliminary data.</text>
</comment>
<accession>A0ABV4XAB1</accession>
<proteinExistence type="predicted"/>
<dbReference type="Pfam" id="PF08819">
    <property type="entry name" value="DUF1802"/>
    <property type="match status" value="1"/>
</dbReference>
<dbReference type="RefSeq" id="WP_413272773.1">
    <property type="nucleotide sequence ID" value="NZ_JBHFNQ010000178.1"/>
</dbReference>
<gene>
    <name evidence="1" type="ORF">ACE1CC_23040</name>
</gene>